<feature type="coiled-coil region" evidence="1">
    <location>
        <begin position="197"/>
        <end position="231"/>
    </location>
</feature>
<dbReference type="GO" id="GO:0000731">
    <property type="term" value="P:DNA synthesis involved in DNA repair"/>
    <property type="evidence" value="ECO:0007669"/>
    <property type="project" value="TreeGrafter"/>
</dbReference>
<feature type="region of interest" description="Disordered" evidence="2">
    <location>
        <begin position="308"/>
        <end position="329"/>
    </location>
</feature>
<dbReference type="Pfam" id="PF02463">
    <property type="entry name" value="SMC_N"/>
    <property type="match status" value="1"/>
</dbReference>
<keyword evidence="5" id="KW-1185">Reference proteome</keyword>
<reference evidence="4 5" key="1">
    <citation type="submission" date="2017-01" db="EMBL/GenBank/DDBJ databases">
        <title>Genome sequencing of Rhodoferax fermentans JCM 7819.</title>
        <authorList>
            <person name="Kim Y.J."/>
            <person name="Farh M.E.-A."/>
            <person name="Yang D.-C."/>
        </authorList>
    </citation>
    <scope>NUCLEOTIDE SEQUENCE [LARGE SCALE GENOMIC DNA]</scope>
    <source>
        <strain evidence="4 5">JCM 7819</strain>
    </source>
</reference>
<name>A0A1T1AUU1_RHOFE</name>
<keyword evidence="1" id="KW-0175">Coiled coil</keyword>
<evidence type="ECO:0000259" key="3">
    <source>
        <dbReference type="Pfam" id="PF02463"/>
    </source>
</evidence>
<gene>
    <name evidence="4" type="ORF">RF819_14845</name>
</gene>
<feature type="region of interest" description="Disordered" evidence="2">
    <location>
        <begin position="917"/>
        <end position="943"/>
    </location>
</feature>
<feature type="coiled-coil region" evidence="1">
    <location>
        <begin position="658"/>
        <end position="685"/>
    </location>
</feature>
<dbReference type="AlphaFoldDB" id="A0A1T1AUU1"/>
<dbReference type="SUPFAM" id="SSF52540">
    <property type="entry name" value="P-loop containing nucleoside triphosphate hydrolases"/>
    <property type="match status" value="1"/>
</dbReference>
<dbReference type="Gene3D" id="3.40.50.300">
    <property type="entry name" value="P-loop containing nucleotide triphosphate hydrolases"/>
    <property type="match status" value="2"/>
</dbReference>
<accession>A0A1T1AUU1</accession>
<feature type="domain" description="RecF/RecN/SMC N-terminal" evidence="3">
    <location>
        <begin position="14"/>
        <end position="909"/>
    </location>
</feature>
<proteinExistence type="predicted"/>
<evidence type="ECO:0000256" key="1">
    <source>
        <dbReference type="SAM" id="Coils"/>
    </source>
</evidence>
<dbReference type="InterPro" id="IPR027417">
    <property type="entry name" value="P-loop_NTPase"/>
</dbReference>
<dbReference type="EMBL" id="MTJN01000002">
    <property type="protein sequence ID" value="OOV07827.1"/>
    <property type="molecule type" value="Genomic_DNA"/>
</dbReference>
<evidence type="ECO:0000313" key="5">
    <source>
        <dbReference type="Proteomes" id="UP000190750"/>
    </source>
</evidence>
<dbReference type="InterPro" id="IPR003395">
    <property type="entry name" value="RecF/RecN/SMC_N"/>
</dbReference>
<dbReference type="RefSeq" id="WP_078365685.1">
    <property type="nucleotide sequence ID" value="NZ_MTJN01000002.1"/>
</dbReference>
<protein>
    <submittedName>
        <fullName evidence="4">AAA family ATPase</fullName>
    </submittedName>
</protein>
<organism evidence="4 5">
    <name type="scientific">Rhodoferax fermentans</name>
    <dbReference type="NCBI Taxonomy" id="28066"/>
    <lineage>
        <taxon>Bacteria</taxon>
        <taxon>Pseudomonadati</taxon>
        <taxon>Pseudomonadota</taxon>
        <taxon>Betaproteobacteria</taxon>
        <taxon>Burkholderiales</taxon>
        <taxon>Comamonadaceae</taxon>
        <taxon>Rhodoferax</taxon>
    </lineage>
</organism>
<evidence type="ECO:0000313" key="4">
    <source>
        <dbReference type="EMBL" id="OOV07827.1"/>
    </source>
</evidence>
<dbReference type="GO" id="GO:0006302">
    <property type="term" value="P:double-strand break repair"/>
    <property type="evidence" value="ECO:0007669"/>
    <property type="project" value="TreeGrafter"/>
</dbReference>
<evidence type="ECO:0000256" key="2">
    <source>
        <dbReference type="SAM" id="MobiDB-lite"/>
    </source>
</evidence>
<comment type="caution">
    <text evidence="4">The sequence shown here is derived from an EMBL/GenBank/DDBJ whole genome shotgun (WGS) entry which is preliminary data.</text>
</comment>
<dbReference type="PANTHER" id="PTHR32182">
    <property type="entry name" value="DNA REPLICATION AND REPAIR PROTEIN RECF"/>
    <property type="match status" value="1"/>
</dbReference>
<feature type="coiled-coil region" evidence="1">
    <location>
        <begin position="351"/>
        <end position="392"/>
    </location>
</feature>
<dbReference type="Proteomes" id="UP000190750">
    <property type="component" value="Unassembled WGS sequence"/>
</dbReference>
<sequence>MFHLQTLELVHWDYCQRVNLPLDASIITIAGPNGSGKTTLLDAMRTLLGLKCSQPRDFKTYARHAGANVAWLRAVVDNSPHTRQTSSRPFARRLLYSDQVTLACRIDRNGGDWQRRYMAVEGDVSIEQLSERPDKELQVMGVEAWGRMLSDAGLSPAIAKVLSLEQGQTDRLCEYSPRELLRLVFDVFGDQEVLNHYDSAREHQQQLGREMQQAEKELDHSKAQLAELQNKVSNYQRWQHLVQERERLATEVLPVLAWHGQRQKLTQQLREHHRQRHQSVVAKAERAQKNAELLALLEARSRAETEEARLLQERDSAATQRDSTRDVERPLEDLAKRETELLALVDKGTDADQLNQHLSELRAQEEVQQDKHHELLQKRKHLAQEIKGLEGQKAPPFPEDARRLRQRLQVAGVGHHFLAEVVEVSNEHWRAAIEGVLRPLRWMVLLDKASDLGKADDIASAERYRHYTVAPGEVVPAAEPNSLLAQVRFDAKLPRWLIQQLQNLRCVETPAAGRQTPGNWITPQAYSFDGRGARSMWVEPREHQFGAAALQTQRDALERDLRRLDDELGPITQTLLRLKRQIDDCKRALQGHSAAEELARRSDEFATARQALPGAKQARISAALRWQTLDKAYVEAKAFHQRTDSQYRSLEVTLRQRFAEADRLAAELLQRRKQLTAEVDGSQQRRRQIPAAWRTPVVLQELVTKYNNDTQARLRLEAVDVDLAEDTWEKDSTVQERYQRMEATVREQGASLDDHKIKNLQAATAVFNARESYIEVLRSTVRRYRNNIRELGALAGVDVAADLPVLENDDTVLAQAGLRVNFNFDGKGSIGLNDGEASGGQQVIKSLILLVGLLKDEDSASGGFVFIDEPFAHLDVRNIQLVGHFLRSTQAQYVLTTPITHNLEVFEPAEITLVTSKKPRDQRWAPPIAVAKRRGKPNLTAGQ</sequence>
<dbReference type="STRING" id="28066.RF819_14845"/>
<dbReference type="OrthoDB" id="174137at2"/>
<dbReference type="PANTHER" id="PTHR32182:SF0">
    <property type="entry name" value="DNA REPLICATION AND REPAIR PROTEIN RECF"/>
    <property type="match status" value="1"/>
</dbReference>